<dbReference type="CDD" id="cd04301">
    <property type="entry name" value="NAT_SF"/>
    <property type="match status" value="2"/>
</dbReference>
<dbReference type="Proteomes" id="UP000254236">
    <property type="component" value="Chromosome"/>
</dbReference>
<dbReference type="KEGG" id="bsau:DWV08_10610"/>
<evidence type="ECO:0000313" key="8">
    <source>
        <dbReference type="Proteomes" id="UP000254236"/>
    </source>
</evidence>
<dbReference type="EMBL" id="QSWH01000002">
    <property type="protein sequence ID" value="RRR23754.1"/>
    <property type="molecule type" value="Genomic_DNA"/>
</dbReference>
<reference evidence="6 8" key="1">
    <citation type="submission" date="2018-07" db="EMBL/GenBank/DDBJ databases">
        <title>Brachybacterium saurashtrense DSM 23186 genome sequence.</title>
        <authorList>
            <person name="Guo L."/>
        </authorList>
    </citation>
    <scope>NUCLEOTIDE SEQUENCE [LARGE SCALE GENOMIC DNA]</scope>
    <source>
        <strain evidence="6 8">DSM 23186</strain>
    </source>
</reference>
<organism evidence="7 9">
    <name type="scientific">Brachybacterium saurashtrense</name>
    <dbReference type="NCBI Taxonomy" id="556288"/>
    <lineage>
        <taxon>Bacteria</taxon>
        <taxon>Bacillati</taxon>
        <taxon>Actinomycetota</taxon>
        <taxon>Actinomycetes</taxon>
        <taxon>Micrococcales</taxon>
        <taxon>Dermabacteraceae</taxon>
        <taxon>Brachybacterium</taxon>
    </lineage>
</organism>
<dbReference type="Proteomes" id="UP000282185">
    <property type="component" value="Unassembled WGS sequence"/>
</dbReference>
<evidence type="ECO:0000256" key="1">
    <source>
        <dbReference type="ARBA" id="ARBA00022679"/>
    </source>
</evidence>
<comment type="catalytic activity">
    <reaction evidence="4">
        <text>1D-myo-inositol 2-(L-cysteinylamino)-2-deoxy-alpha-D-glucopyranoside + acetyl-CoA = mycothiol + CoA + H(+)</text>
        <dbReference type="Rhea" id="RHEA:26172"/>
        <dbReference type="ChEBI" id="CHEBI:15378"/>
        <dbReference type="ChEBI" id="CHEBI:16768"/>
        <dbReference type="ChEBI" id="CHEBI:57287"/>
        <dbReference type="ChEBI" id="CHEBI:57288"/>
        <dbReference type="ChEBI" id="CHEBI:58887"/>
        <dbReference type="EC" id="2.3.1.189"/>
    </reaction>
</comment>
<proteinExistence type="inferred from homology"/>
<dbReference type="HAMAP" id="MF_01698">
    <property type="entry name" value="MshD"/>
    <property type="match status" value="1"/>
</dbReference>
<dbReference type="EMBL" id="CP031356">
    <property type="protein sequence ID" value="AXK46015.1"/>
    <property type="molecule type" value="Genomic_DNA"/>
</dbReference>
<dbReference type="EC" id="2.3.1.189" evidence="4"/>
<feature type="binding site" evidence="4">
    <location>
        <position position="265"/>
    </location>
    <ligand>
        <name>1D-myo-inositol 2-(L-cysteinylamino)-2-deoxy-alpha-D-glucopyranoside</name>
        <dbReference type="ChEBI" id="CHEBI:58887"/>
    </ligand>
</feature>
<protein>
    <recommendedName>
        <fullName evidence="4">Mycothiol acetyltransferase</fullName>
        <shortName evidence="4">MSH acetyltransferase</shortName>
        <ecNumber evidence="4">2.3.1.189</ecNumber>
    </recommendedName>
    <alternativeName>
        <fullName evidence="4">Mycothiol synthase</fullName>
    </alternativeName>
</protein>
<dbReference type="InterPro" id="IPR000182">
    <property type="entry name" value="GNAT_dom"/>
</dbReference>
<dbReference type="GO" id="GO:0010125">
    <property type="term" value="P:mycothiol biosynthetic process"/>
    <property type="evidence" value="ECO:0007669"/>
    <property type="project" value="UniProtKB-UniRule"/>
</dbReference>
<dbReference type="Gene3D" id="3.40.630.30">
    <property type="match status" value="1"/>
</dbReference>
<dbReference type="GO" id="GO:0035447">
    <property type="term" value="F:mycothiol synthase activity"/>
    <property type="evidence" value="ECO:0007669"/>
    <property type="project" value="UniProtKB-UniRule"/>
</dbReference>
<dbReference type="AlphaFoldDB" id="A0A345YQ13"/>
<evidence type="ECO:0000313" key="7">
    <source>
        <dbReference type="EMBL" id="RRR23754.1"/>
    </source>
</evidence>
<keyword evidence="1 4" id="KW-0808">Transferase</keyword>
<dbReference type="PANTHER" id="PTHR43072">
    <property type="entry name" value="N-ACETYLTRANSFERASE"/>
    <property type="match status" value="1"/>
</dbReference>
<dbReference type="NCBIfam" id="TIGR03448">
    <property type="entry name" value="mycothiol_MshD"/>
    <property type="match status" value="1"/>
</dbReference>
<comment type="subunit">
    <text evidence="4">Monomer.</text>
</comment>
<feature type="binding site" evidence="4">
    <location>
        <position position="215"/>
    </location>
    <ligand>
        <name>1D-myo-inositol 2-(L-cysteinylamino)-2-deoxy-alpha-D-glucopyranoside</name>
        <dbReference type="ChEBI" id="CHEBI:58887"/>
    </ligand>
</feature>
<dbReference type="InterPro" id="IPR016181">
    <property type="entry name" value="Acyl_CoA_acyltransferase"/>
</dbReference>
<dbReference type="RefSeq" id="WP_115413754.1">
    <property type="nucleotide sequence ID" value="NZ_CP031356.1"/>
</dbReference>
<feature type="binding site" evidence="4">
    <location>
        <position position="227"/>
    </location>
    <ligand>
        <name>1D-myo-inositol 2-(L-cysteinylamino)-2-deoxy-alpha-D-glucopyranoside</name>
        <dbReference type="ChEBI" id="CHEBI:58887"/>
    </ligand>
</feature>
<feature type="binding site" evidence="4">
    <location>
        <begin position="81"/>
        <end position="86"/>
    </location>
    <ligand>
        <name>acetyl-CoA</name>
        <dbReference type="ChEBI" id="CHEBI:57288"/>
        <label>1</label>
    </ligand>
</feature>
<feature type="binding site" evidence="4">
    <location>
        <position position="176"/>
    </location>
    <ligand>
        <name>1D-myo-inositol 2-(L-cysteinylamino)-2-deoxy-alpha-D-glucopyranoside</name>
        <dbReference type="ChEBI" id="CHEBI:58887"/>
    </ligand>
</feature>
<evidence type="ECO:0000256" key="2">
    <source>
        <dbReference type="ARBA" id="ARBA00022737"/>
    </source>
</evidence>
<feature type="binding site" evidence="4">
    <location>
        <begin position="270"/>
        <end position="275"/>
    </location>
    <ligand>
        <name>acetyl-CoA</name>
        <dbReference type="ChEBI" id="CHEBI:57288"/>
        <label>2</label>
    </ligand>
</feature>
<feature type="binding site" evidence="4">
    <location>
        <position position="33"/>
    </location>
    <ligand>
        <name>1D-myo-inositol 2-(L-cysteinylamino)-2-deoxy-alpha-D-glucopyranoside</name>
        <dbReference type="ChEBI" id="CHEBI:58887"/>
    </ligand>
</feature>
<feature type="binding site" evidence="4">
    <location>
        <begin position="231"/>
        <end position="233"/>
    </location>
    <ligand>
        <name>acetyl-CoA</name>
        <dbReference type="ChEBI" id="CHEBI:57288"/>
        <label>2</label>
    </ligand>
</feature>
<dbReference type="InterPro" id="IPR017813">
    <property type="entry name" value="Mycothiol_AcTrfase"/>
</dbReference>
<keyword evidence="3 4" id="KW-0012">Acyltransferase</keyword>
<sequence length="297" mass="31561">MNSTAAPTGAHRAAVRALLDAATAHDGVSPLDEAAVLALEGGTDRHLLRWAPGAEEQDLIGYASVLADGTVQGMVHPDHRRRGHGTALLREVLALRPDAGVWAHGALEGSLAFLASAGLEETRRLLTLHRSLGTGPALPAVPASDLPGLRLDTFDAARDAARWVEVNARAFASHPEQGTLTRADLDQRLAQPWFDPADMHVALRDEELVGFVWLKREHPGDTSAAAEVYVVGTDPSVQGHGVAGVLLATALTRLREDGAPGAELYVESDNTAALRLYETWGFEIVGRDVQMRAAGRG</sequence>
<name>A0A345YQ13_9MICO</name>
<feature type="domain" description="N-acetyltransferase" evidence="5">
    <location>
        <begin position="149"/>
        <end position="297"/>
    </location>
</feature>
<comment type="similarity">
    <text evidence="4">Belongs to the acetyltransferase family. MshD subfamily.</text>
</comment>
<dbReference type="PROSITE" id="PS51186">
    <property type="entry name" value="GNAT"/>
    <property type="match status" value="1"/>
</dbReference>
<reference evidence="7 9" key="2">
    <citation type="submission" date="2018-08" db="EMBL/GenBank/DDBJ databases">
        <title>Brachybacterium saurashtrense DSM 23186.</title>
        <authorList>
            <person name="Li Y."/>
        </authorList>
    </citation>
    <scope>NUCLEOTIDE SEQUENCE [LARGE SCALE GENOMIC DNA]</scope>
    <source>
        <strain evidence="7 9">DSM 23186</strain>
    </source>
</reference>
<accession>A0A345YQ13</accession>
<evidence type="ECO:0000256" key="4">
    <source>
        <dbReference type="HAMAP-Rule" id="MF_01698"/>
    </source>
</evidence>
<dbReference type="Pfam" id="PF00583">
    <property type="entry name" value="Acetyltransf_1"/>
    <property type="match status" value="2"/>
</dbReference>
<keyword evidence="2 4" id="KW-0677">Repeat</keyword>
<evidence type="ECO:0000313" key="9">
    <source>
        <dbReference type="Proteomes" id="UP000282185"/>
    </source>
</evidence>
<comment type="function">
    <text evidence="4">Catalyzes the transfer of acetyl from acetyl-CoA to desacetylmycothiol (Cys-GlcN-Ins) to form mycothiol.</text>
</comment>
<gene>
    <name evidence="4 7" type="primary">mshD</name>
    <name evidence="6" type="ORF">DWV08_10610</name>
    <name evidence="7" type="ORF">DXU92_02360</name>
</gene>
<dbReference type="SUPFAM" id="SSF55729">
    <property type="entry name" value="Acyl-CoA N-acyltransferases (Nat)"/>
    <property type="match status" value="1"/>
</dbReference>
<comment type="caution">
    <text evidence="4">Lacks conserved residue(s) required for the propagation of feature annotation.</text>
</comment>
<evidence type="ECO:0000259" key="5">
    <source>
        <dbReference type="PROSITE" id="PS51186"/>
    </source>
</evidence>
<keyword evidence="8" id="KW-1185">Reference proteome</keyword>
<evidence type="ECO:0000256" key="3">
    <source>
        <dbReference type="ARBA" id="ARBA00023315"/>
    </source>
</evidence>
<evidence type="ECO:0000313" key="6">
    <source>
        <dbReference type="EMBL" id="AXK46015.1"/>
    </source>
</evidence>
<dbReference type="OrthoDB" id="9761456at2"/>